<organism evidence="3 4">
    <name type="scientific">Ascobolus immersus RN42</name>
    <dbReference type="NCBI Taxonomy" id="1160509"/>
    <lineage>
        <taxon>Eukaryota</taxon>
        <taxon>Fungi</taxon>
        <taxon>Dikarya</taxon>
        <taxon>Ascomycota</taxon>
        <taxon>Pezizomycotina</taxon>
        <taxon>Pezizomycetes</taxon>
        <taxon>Pezizales</taxon>
        <taxon>Ascobolaceae</taxon>
        <taxon>Ascobolus</taxon>
    </lineage>
</organism>
<feature type="region of interest" description="Disordered" evidence="2">
    <location>
        <begin position="341"/>
        <end position="362"/>
    </location>
</feature>
<proteinExistence type="predicted"/>
<evidence type="ECO:0000256" key="1">
    <source>
        <dbReference type="SAM" id="Coils"/>
    </source>
</evidence>
<feature type="region of interest" description="Disordered" evidence="2">
    <location>
        <begin position="99"/>
        <end position="129"/>
    </location>
</feature>
<evidence type="ECO:0000256" key="2">
    <source>
        <dbReference type="SAM" id="MobiDB-lite"/>
    </source>
</evidence>
<feature type="compositionally biased region" description="Polar residues" evidence="2">
    <location>
        <begin position="100"/>
        <end position="124"/>
    </location>
</feature>
<keyword evidence="4" id="KW-1185">Reference proteome</keyword>
<protein>
    <submittedName>
        <fullName evidence="3">Uncharacterized protein</fullName>
    </submittedName>
</protein>
<reference evidence="3 4" key="1">
    <citation type="journal article" date="2018" name="Nat. Ecol. Evol.">
        <title>Pezizomycetes genomes reveal the molecular basis of ectomycorrhizal truffle lifestyle.</title>
        <authorList>
            <person name="Murat C."/>
            <person name="Payen T."/>
            <person name="Noel B."/>
            <person name="Kuo A."/>
            <person name="Morin E."/>
            <person name="Chen J."/>
            <person name="Kohler A."/>
            <person name="Krizsan K."/>
            <person name="Balestrini R."/>
            <person name="Da Silva C."/>
            <person name="Montanini B."/>
            <person name="Hainaut M."/>
            <person name="Levati E."/>
            <person name="Barry K.W."/>
            <person name="Belfiori B."/>
            <person name="Cichocki N."/>
            <person name="Clum A."/>
            <person name="Dockter R.B."/>
            <person name="Fauchery L."/>
            <person name="Guy J."/>
            <person name="Iotti M."/>
            <person name="Le Tacon F."/>
            <person name="Lindquist E.A."/>
            <person name="Lipzen A."/>
            <person name="Malagnac F."/>
            <person name="Mello A."/>
            <person name="Molinier V."/>
            <person name="Miyauchi S."/>
            <person name="Poulain J."/>
            <person name="Riccioni C."/>
            <person name="Rubini A."/>
            <person name="Sitrit Y."/>
            <person name="Splivallo R."/>
            <person name="Traeger S."/>
            <person name="Wang M."/>
            <person name="Zifcakova L."/>
            <person name="Wipf D."/>
            <person name="Zambonelli A."/>
            <person name="Paolocci F."/>
            <person name="Nowrousian M."/>
            <person name="Ottonello S."/>
            <person name="Baldrian P."/>
            <person name="Spatafora J.W."/>
            <person name="Henrissat B."/>
            <person name="Nagy L.G."/>
            <person name="Aury J.M."/>
            <person name="Wincker P."/>
            <person name="Grigoriev I.V."/>
            <person name="Bonfante P."/>
            <person name="Martin F.M."/>
        </authorList>
    </citation>
    <scope>NUCLEOTIDE SEQUENCE [LARGE SCALE GENOMIC DNA]</scope>
    <source>
        <strain evidence="3 4">RN42</strain>
    </source>
</reference>
<name>A0A3N4IAQ8_ASCIM</name>
<dbReference type="EMBL" id="ML119666">
    <property type="protein sequence ID" value="RPA83173.1"/>
    <property type="molecule type" value="Genomic_DNA"/>
</dbReference>
<dbReference type="AlphaFoldDB" id="A0A3N4IAQ8"/>
<sequence>MLQAKMKIPREGSIPRQSLLGLSRGGLFFLSIETLTKQTKKQPSISRAPTASTSFTTPNTAFYSSNHTVIPRAPKHIVEPATLTFSRINTMPRPVFPGLGNNNYNSRSFSPTPTSSQTHWNRTPTPKPRPADITTYYHHSTDPYHATDVLHTLATWPTIGLDLWDGGVISTLSESDKYHSYRNSLRFQFLALAPIAPWYDGREYRHNMYWEMECVRRPNPIGSDCVADVEVVWKCRVTQDDLEERIGSDSEFSVSGEFDWLTVLLDFERTGGREWGYPVMVVPIEVVEDGMADGFYAERIGKKVGPRFTDEMVEEMNKEAERIARLEERMEEDEEEVECGGHLVVPTPWQEQADGFGEGAGKDPIAVIEVTPGPETSDDEVDEMW</sequence>
<evidence type="ECO:0000313" key="4">
    <source>
        <dbReference type="Proteomes" id="UP000275078"/>
    </source>
</evidence>
<gene>
    <name evidence="3" type="ORF">BJ508DRAFT_343201</name>
</gene>
<keyword evidence="1" id="KW-0175">Coiled coil</keyword>
<accession>A0A3N4IAQ8</accession>
<feature type="coiled-coil region" evidence="1">
    <location>
        <begin position="309"/>
        <end position="336"/>
    </location>
</feature>
<dbReference type="Proteomes" id="UP000275078">
    <property type="component" value="Unassembled WGS sequence"/>
</dbReference>
<evidence type="ECO:0000313" key="3">
    <source>
        <dbReference type="EMBL" id="RPA83173.1"/>
    </source>
</evidence>